<dbReference type="AlphaFoldDB" id="A0AAW2V5R9"/>
<evidence type="ECO:0000313" key="3">
    <source>
        <dbReference type="EMBL" id="KAL0423767.1"/>
    </source>
</evidence>
<dbReference type="InterPro" id="IPR057670">
    <property type="entry name" value="SH3_retrovirus"/>
</dbReference>
<dbReference type="EMBL" id="JACGWJ010000004">
    <property type="protein sequence ID" value="KAL0423767.1"/>
    <property type="molecule type" value="Genomic_DNA"/>
</dbReference>
<sequence>MVRSMMSFTELPLFFWGYALETVAKFLNIASSKIVSQTLYEIWHGKPASYKYLRGWGNPAYVKRLVGDKLESRSSLCRFIGYMKETVGYYFYNSSEQKVFISKSAVFLEKGFPTDNQRDEVQTLVDPPKGVKPVGCKWVYERKLGADREVTAFKTKLMEKGYTQWLGVNFEETYLAVAMDKSTRILLAKAAWYDYEI</sequence>
<dbReference type="InterPro" id="IPR013103">
    <property type="entry name" value="RVT_2"/>
</dbReference>
<accession>A0AAW2V5R9</accession>
<feature type="domain" description="Reverse transcriptase Ty1/copia-type" evidence="1">
    <location>
        <begin position="120"/>
        <end position="195"/>
    </location>
</feature>
<proteinExistence type="predicted"/>
<dbReference type="Pfam" id="PF07727">
    <property type="entry name" value="RVT_2"/>
    <property type="match status" value="1"/>
</dbReference>
<evidence type="ECO:0000259" key="2">
    <source>
        <dbReference type="Pfam" id="PF25597"/>
    </source>
</evidence>
<evidence type="ECO:0000259" key="1">
    <source>
        <dbReference type="Pfam" id="PF07727"/>
    </source>
</evidence>
<feature type="domain" description="Retroviral polymerase SH3-like" evidence="2">
    <location>
        <begin position="66"/>
        <end position="117"/>
    </location>
</feature>
<organism evidence="3">
    <name type="scientific">Sesamum radiatum</name>
    <name type="common">Black benniseed</name>
    <dbReference type="NCBI Taxonomy" id="300843"/>
    <lineage>
        <taxon>Eukaryota</taxon>
        <taxon>Viridiplantae</taxon>
        <taxon>Streptophyta</taxon>
        <taxon>Embryophyta</taxon>
        <taxon>Tracheophyta</taxon>
        <taxon>Spermatophyta</taxon>
        <taxon>Magnoliopsida</taxon>
        <taxon>eudicotyledons</taxon>
        <taxon>Gunneridae</taxon>
        <taxon>Pentapetalae</taxon>
        <taxon>asterids</taxon>
        <taxon>lamiids</taxon>
        <taxon>Lamiales</taxon>
        <taxon>Pedaliaceae</taxon>
        <taxon>Sesamum</taxon>
    </lineage>
</organism>
<dbReference type="Pfam" id="PF25597">
    <property type="entry name" value="SH3_retrovirus"/>
    <property type="match status" value="1"/>
</dbReference>
<protein>
    <recommendedName>
        <fullName evidence="4">Reverse transcriptase Ty1/copia-type domain-containing protein</fullName>
    </recommendedName>
</protein>
<reference evidence="3" key="1">
    <citation type="submission" date="2020-06" db="EMBL/GenBank/DDBJ databases">
        <authorList>
            <person name="Li T."/>
            <person name="Hu X."/>
            <person name="Zhang T."/>
            <person name="Song X."/>
            <person name="Zhang H."/>
            <person name="Dai N."/>
            <person name="Sheng W."/>
            <person name="Hou X."/>
            <person name="Wei L."/>
        </authorList>
    </citation>
    <scope>NUCLEOTIDE SEQUENCE</scope>
    <source>
        <strain evidence="3">G02</strain>
        <tissue evidence="3">Leaf</tissue>
    </source>
</reference>
<name>A0AAW2V5R9_SESRA</name>
<comment type="caution">
    <text evidence="3">The sequence shown here is derived from an EMBL/GenBank/DDBJ whole genome shotgun (WGS) entry which is preliminary data.</text>
</comment>
<gene>
    <name evidence="3" type="ORF">Sradi_0911500</name>
</gene>
<reference evidence="3" key="2">
    <citation type="journal article" date="2024" name="Plant">
        <title>Genomic evolution and insights into agronomic trait innovations of Sesamum species.</title>
        <authorList>
            <person name="Miao H."/>
            <person name="Wang L."/>
            <person name="Qu L."/>
            <person name="Liu H."/>
            <person name="Sun Y."/>
            <person name="Le M."/>
            <person name="Wang Q."/>
            <person name="Wei S."/>
            <person name="Zheng Y."/>
            <person name="Lin W."/>
            <person name="Duan Y."/>
            <person name="Cao H."/>
            <person name="Xiong S."/>
            <person name="Wang X."/>
            <person name="Wei L."/>
            <person name="Li C."/>
            <person name="Ma Q."/>
            <person name="Ju M."/>
            <person name="Zhao R."/>
            <person name="Li G."/>
            <person name="Mu C."/>
            <person name="Tian Q."/>
            <person name="Mei H."/>
            <person name="Zhang T."/>
            <person name="Gao T."/>
            <person name="Zhang H."/>
        </authorList>
    </citation>
    <scope>NUCLEOTIDE SEQUENCE</scope>
    <source>
        <strain evidence="3">G02</strain>
    </source>
</reference>
<evidence type="ECO:0008006" key="4">
    <source>
        <dbReference type="Google" id="ProtNLM"/>
    </source>
</evidence>